<evidence type="ECO:0000313" key="1">
    <source>
        <dbReference type="EMBL" id="DAE11765.1"/>
    </source>
</evidence>
<reference evidence="1" key="1">
    <citation type="journal article" date="2021" name="Proc. Natl. Acad. Sci. U.S.A.">
        <title>A Catalog of Tens of Thousands of Viruses from Human Metagenomes Reveals Hidden Associations with Chronic Diseases.</title>
        <authorList>
            <person name="Tisza M.J."/>
            <person name="Buck C.B."/>
        </authorList>
    </citation>
    <scope>NUCLEOTIDE SEQUENCE</scope>
    <source>
        <strain evidence="1">CtIlO27</strain>
    </source>
</reference>
<accession>A0A8S5PZF0</accession>
<organism evidence="1">
    <name type="scientific">Podoviridae sp. ctIlO27</name>
    <dbReference type="NCBI Taxonomy" id="2825238"/>
    <lineage>
        <taxon>Viruses</taxon>
        <taxon>Duplodnaviria</taxon>
        <taxon>Heunggongvirae</taxon>
        <taxon>Uroviricota</taxon>
        <taxon>Caudoviricetes</taxon>
    </lineage>
</organism>
<proteinExistence type="predicted"/>
<sequence>MAVIAVETFTGMRPAVAAHLLEASEAQSAFNVDTSTGELQPVFLARQETQYDFVARSIWRHDARVSGHGLVWRAYPDKRQFVESPVAGDRHSRLYMSSGNGLSFMGGEGKEYALGITAPEDSPVTVDCTQRGGAIWFDPGKQGFVFTSADRAERPYLTPGERVTLTGALPSPFVSGTVYAVLEALPTADGKYAYRVGSENQTAIRFSDEGTGQCSVAYAGTAQNRVYVYTVVNAFGDESAPSLPCSVTVDRSCNLQIKNLLYTAQAGEAPIAKKRIYRLATGASGSSDYLYVDEVDGSATTFVDNRIDEELAEALPSLGWQVPRADLRHLTAMPGGVVAAHTEGAVWFSEPYMPYAWPEANRYDILGRVLAIAASQRTLFVLTESVVHSMTMDDPASVYTTTLDGFAPCLSADGVVSSPLGVLFPSSDGLYLVSQGMTSPQNVTDGLISDREWSLMNPSSFLGIFFDTTYMAFFRRDNGEYGTLMLDFGKNGQARMRLMDEWGTAVQVVPGGRRVFYAKPIGSTGRSAVYELFGNTDAPSIATWRSKTFTFPTPVNMSAAIVECDTTQSEGTCGDIVFWGGPVGEQMVGEVPFGEEDSDAYPGGQPISAVLRVFADGVLRANVLVRPNRFMRLPQGYAARRWEFEITTLKPVKRIAIGTAIEELR</sequence>
<protein>
    <submittedName>
        <fullName evidence="1">Uncharacterized protein</fullName>
    </submittedName>
</protein>
<name>A0A8S5PZF0_9CAUD</name>
<dbReference type="EMBL" id="BK015536">
    <property type="protein sequence ID" value="DAE11765.1"/>
    <property type="molecule type" value="Genomic_DNA"/>
</dbReference>